<dbReference type="Gene3D" id="3.40.50.360">
    <property type="match status" value="1"/>
</dbReference>
<dbReference type="GO" id="GO:0010181">
    <property type="term" value="F:FMN binding"/>
    <property type="evidence" value="ECO:0007669"/>
    <property type="project" value="TreeGrafter"/>
</dbReference>
<accession>A0A1Q5PW58</accession>
<evidence type="ECO:0000313" key="4">
    <source>
        <dbReference type="Proteomes" id="UP000185612"/>
    </source>
</evidence>
<organism evidence="3 4">
    <name type="scientific">Buchananella hordeovulneris</name>
    <dbReference type="NCBI Taxonomy" id="52770"/>
    <lineage>
        <taxon>Bacteria</taxon>
        <taxon>Bacillati</taxon>
        <taxon>Actinomycetota</taxon>
        <taxon>Actinomycetes</taxon>
        <taxon>Actinomycetales</taxon>
        <taxon>Actinomycetaceae</taxon>
        <taxon>Buchananella</taxon>
    </lineage>
</organism>
<dbReference type="InterPro" id="IPR029039">
    <property type="entry name" value="Flavoprotein-like_sf"/>
</dbReference>
<dbReference type="GO" id="GO:0016491">
    <property type="term" value="F:oxidoreductase activity"/>
    <property type="evidence" value="ECO:0007669"/>
    <property type="project" value="InterPro"/>
</dbReference>
<dbReference type="Pfam" id="PF03358">
    <property type="entry name" value="FMN_red"/>
    <property type="match status" value="1"/>
</dbReference>
<evidence type="ECO:0000313" key="3">
    <source>
        <dbReference type="EMBL" id="OKL51679.1"/>
    </source>
</evidence>
<dbReference type="InterPro" id="IPR050712">
    <property type="entry name" value="NAD(P)H-dep_reductase"/>
</dbReference>
<dbReference type="InterPro" id="IPR005025">
    <property type="entry name" value="FMN_Rdtase-like_dom"/>
</dbReference>
<keyword evidence="4" id="KW-1185">Reference proteome</keyword>
<dbReference type="SUPFAM" id="SSF52218">
    <property type="entry name" value="Flavoproteins"/>
    <property type="match status" value="1"/>
</dbReference>
<comment type="caution">
    <text evidence="3">The sequence shown here is derived from an EMBL/GenBank/DDBJ whole genome shotgun (WGS) entry which is preliminary data.</text>
</comment>
<gene>
    <name evidence="3" type="ORF">BSZ40_05855</name>
</gene>
<name>A0A1Q5PW58_9ACTO</name>
<dbReference type="RefSeq" id="WP_073824227.1">
    <property type="nucleotide sequence ID" value="NZ_MQVS01000005.1"/>
</dbReference>
<feature type="region of interest" description="Disordered" evidence="1">
    <location>
        <begin position="209"/>
        <end position="246"/>
    </location>
</feature>
<dbReference type="OrthoDB" id="9812295at2"/>
<dbReference type="InParanoid" id="A0A1Q5PW58"/>
<sequence length="246" mass="27222">MIKLGIINATASSARRGTPIADWVEAVARRCGAFAVQRINLWEVDLPLFDEAELPRLRTYRQPHTLAWSEQVDALDAFIIVMPEYNRGYPAILKNAIDYLAQEWAFKPVGIVSYGTTMSGGMRGAQALIDVLTAMQMYPVREQVVVPYMLSYLVDDVFQPTEGMQQGAEAMCESLVRANAAMHLLRTDLEEVGDQQGVALHDVFGTQTVPHAGRVPGAPRDDREAWRQAGGVGPESGKSVETFRDR</sequence>
<dbReference type="PANTHER" id="PTHR30543:SF21">
    <property type="entry name" value="NAD(P)H-DEPENDENT FMN REDUCTASE LOT6"/>
    <property type="match status" value="1"/>
</dbReference>
<dbReference type="STRING" id="52770.BSZ40_05855"/>
<reference evidence="4" key="1">
    <citation type="submission" date="2016-12" db="EMBL/GenBank/DDBJ databases">
        <authorList>
            <person name="Meng X."/>
        </authorList>
    </citation>
    <scope>NUCLEOTIDE SEQUENCE [LARGE SCALE GENOMIC DNA]</scope>
    <source>
        <strain evidence="4">DSM 20732</strain>
    </source>
</reference>
<protein>
    <recommendedName>
        <fullName evidence="2">NADPH-dependent FMN reductase-like domain-containing protein</fullName>
    </recommendedName>
</protein>
<dbReference type="Proteomes" id="UP000185612">
    <property type="component" value="Unassembled WGS sequence"/>
</dbReference>
<evidence type="ECO:0000256" key="1">
    <source>
        <dbReference type="SAM" id="MobiDB-lite"/>
    </source>
</evidence>
<dbReference type="PANTHER" id="PTHR30543">
    <property type="entry name" value="CHROMATE REDUCTASE"/>
    <property type="match status" value="1"/>
</dbReference>
<dbReference type="EMBL" id="MQVS01000005">
    <property type="protein sequence ID" value="OKL51679.1"/>
    <property type="molecule type" value="Genomic_DNA"/>
</dbReference>
<feature type="domain" description="NADPH-dependent FMN reductase-like" evidence="2">
    <location>
        <begin position="3"/>
        <end position="147"/>
    </location>
</feature>
<evidence type="ECO:0000259" key="2">
    <source>
        <dbReference type="Pfam" id="PF03358"/>
    </source>
</evidence>
<proteinExistence type="predicted"/>
<dbReference type="AlphaFoldDB" id="A0A1Q5PW58"/>
<dbReference type="GO" id="GO:0005829">
    <property type="term" value="C:cytosol"/>
    <property type="evidence" value="ECO:0007669"/>
    <property type="project" value="TreeGrafter"/>
</dbReference>